<evidence type="ECO:0000313" key="7">
    <source>
        <dbReference type="Proteomes" id="UP000746584"/>
    </source>
</evidence>
<name>A0A8H9L078_9MICO</name>
<keyword evidence="1 4" id="KW-0808">Transferase</keyword>
<dbReference type="GO" id="GO:0016747">
    <property type="term" value="F:acyltransferase activity, transferring groups other than amino-acyl groups"/>
    <property type="evidence" value="ECO:0007669"/>
    <property type="project" value="InterPro"/>
</dbReference>
<dbReference type="EMBL" id="BMOI01000003">
    <property type="protein sequence ID" value="GGK94573.1"/>
    <property type="molecule type" value="Genomic_DNA"/>
</dbReference>
<dbReference type="PROSITE" id="PS51186">
    <property type="entry name" value="GNAT"/>
    <property type="match status" value="1"/>
</dbReference>
<feature type="domain" description="N-acetyltransferase" evidence="3">
    <location>
        <begin position="3"/>
        <end position="184"/>
    </location>
</feature>
<dbReference type="PANTHER" id="PTHR43877">
    <property type="entry name" value="AMINOALKYLPHOSPHONATE N-ACETYLTRANSFERASE-RELATED-RELATED"/>
    <property type="match status" value="1"/>
</dbReference>
<evidence type="ECO:0000313" key="6">
    <source>
        <dbReference type="Proteomes" id="UP000648535"/>
    </source>
</evidence>
<sequence length="187" mass="20124">MTIALRRVTADDWAVWRPVRLAALADAPGAFGSRLVDWEHASEHRWRTRLSLPGALDLLAVDTDGHPANGTTSVPGRHADPDAGSVRAVGMASGVPDADDPRRVELISMWVAPDERRRGVARALIGAVATWAAEQGARELVLAVVPDNAGARETYARTGFSVTDDVGEALPDGRHEIVMRRDLEGRP</sequence>
<dbReference type="Gene3D" id="3.40.630.30">
    <property type="match status" value="1"/>
</dbReference>
<dbReference type="EMBL" id="JAFBCG010000001">
    <property type="protein sequence ID" value="MBM7803159.1"/>
    <property type="molecule type" value="Genomic_DNA"/>
</dbReference>
<gene>
    <name evidence="4" type="ORF">GCM10009769_10690</name>
    <name evidence="5" type="ORF">JOE58_002410</name>
</gene>
<dbReference type="Proteomes" id="UP000648535">
    <property type="component" value="Unassembled WGS sequence"/>
</dbReference>
<dbReference type="AlphaFoldDB" id="A0A8H9L078"/>
<dbReference type="CDD" id="cd04301">
    <property type="entry name" value="NAT_SF"/>
    <property type="match status" value="1"/>
</dbReference>
<dbReference type="InterPro" id="IPR000182">
    <property type="entry name" value="GNAT_dom"/>
</dbReference>
<reference evidence="5 7" key="3">
    <citation type="submission" date="2021-01" db="EMBL/GenBank/DDBJ databases">
        <title>Sequencing the genomes of 1000 actinobacteria strains.</title>
        <authorList>
            <person name="Klenk H.-P."/>
        </authorList>
    </citation>
    <scope>NUCLEOTIDE SEQUENCE [LARGE SCALE GENOMIC DNA]</scope>
    <source>
        <strain evidence="5 7">DSM 20542</strain>
    </source>
</reference>
<dbReference type="Pfam" id="PF00583">
    <property type="entry name" value="Acetyltransf_1"/>
    <property type="match status" value="1"/>
</dbReference>
<evidence type="ECO:0000313" key="5">
    <source>
        <dbReference type="EMBL" id="MBM7803159.1"/>
    </source>
</evidence>
<keyword evidence="2" id="KW-0012">Acyltransferase</keyword>
<dbReference type="SUPFAM" id="SSF55729">
    <property type="entry name" value="Acyl-CoA N-acyltransferases (Nat)"/>
    <property type="match status" value="1"/>
</dbReference>
<evidence type="ECO:0000256" key="2">
    <source>
        <dbReference type="ARBA" id="ARBA00023315"/>
    </source>
</evidence>
<dbReference type="RefSeq" id="WP_175328332.1">
    <property type="nucleotide sequence ID" value="NZ_BMOI01000003.1"/>
</dbReference>
<proteinExistence type="predicted"/>
<evidence type="ECO:0000256" key="1">
    <source>
        <dbReference type="ARBA" id="ARBA00022679"/>
    </source>
</evidence>
<reference evidence="4" key="2">
    <citation type="submission" date="2020-09" db="EMBL/GenBank/DDBJ databases">
        <authorList>
            <person name="Sun Q."/>
            <person name="Ohkuma M."/>
        </authorList>
    </citation>
    <scope>NUCLEOTIDE SEQUENCE</scope>
    <source>
        <strain evidence="4">JCM 1480</strain>
    </source>
</reference>
<organism evidence="4 6">
    <name type="scientific">Curtobacterium luteum</name>
    <dbReference type="NCBI Taxonomy" id="33881"/>
    <lineage>
        <taxon>Bacteria</taxon>
        <taxon>Bacillati</taxon>
        <taxon>Actinomycetota</taxon>
        <taxon>Actinomycetes</taxon>
        <taxon>Micrococcales</taxon>
        <taxon>Microbacteriaceae</taxon>
        <taxon>Curtobacterium</taxon>
    </lineage>
</organism>
<evidence type="ECO:0000259" key="3">
    <source>
        <dbReference type="PROSITE" id="PS51186"/>
    </source>
</evidence>
<dbReference type="Proteomes" id="UP000746584">
    <property type="component" value="Unassembled WGS sequence"/>
</dbReference>
<evidence type="ECO:0000313" key="4">
    <source>
        <dbReference type="EMBL" id="GGK94573.1"/>
    </source>
</evidence>
<dbReference type="InterPro" id="IPR016181">
    <property type="entry name" value="Acyl_CoA_acyltransferase"/>
</dbReference>
<accession>A0A8H9L078</accession>
<keyword evidence="7" id="KW-1185">Reference proteome</keyword>
<protein>
    <submittedName>
        <fullName evidence="4">N-acetyltransferase</fullName>
    </submittedName>
    <submittedName>
        <fullName evidence="5">Ribosomal protein S18 acetylase RimI-like enzyme</fullName>
    </submittedName>
</protein>
<dbReference type="InterPro" id="IPR050832">
    <property type="entry name" value="Bact_Acetyltransf"/>
</dbReference>
<reference evidence="4" key="1">
    <citation type="journal article" date="2014" name="Int. J. Syst. Evol. Microbiol.">
        <title>Complete genome sequence of Corynebacterium casei LMG S-19264T (=DSM 44701T), isolated from a smear-ripened cheese.</title>
        <authorList>
            <consortium name="US DOE Joint Genome Institute (JGI-PGF)"/>
            <person name="Walter F."/>
            <person name="Albersmeier A."/>
            <person name="Kalinowski J."/>
            <person name="Ruckert C."/>
        </authorList>
    </citation>
    <scope>NUCLEOTIDE SEQUENCE</scope>
    <source>
        <strain evidence="4">JCM 1480</strain>
    </source>
</reference>
<comment type="caution">
    <text evidence="4">The sequence shown here is derived from an EMBL/GenBank/DDBJ whole genome shotgun (WGS) entry which is preliminary data.</text>
</comment>